<organism evidence="9 10">
    <name type="scientific">Chroicocephalus maculipennis</name>
    <name type="common">Brown-hooded gull</name>
    <name type="synonym">Larus maculipennis</name>
    <dbReference type="NCBI Taxonomy" id="287016"/>
    <lineage>
        <taxon>Eukaryota</taxon>
        <taxon>Metazoa</taxon>
        <taxon>Chordata</taxon>
        <taxon>Craniata</taxon>
        <taxon>Vertebrata</taxon>
        <taxon>Euteleostomi</taxon>
        <taxon>Archelosauria</taxon>
        <taxon>Archosauria</taxon>
        <taxon>Dinosauria</taxon>
        <taxon>Saurischia</taxon>
        <taxon>Theropoda</taxon>
        <taxon>Coelurosauria</taxon>
        <taxon>Aves</taxon>
        <taxon>Neognathae</taxon>
        <taxon>Neoaves</taxon>
        <taxon>Charadriiformes</taxon>
        <taxon>Laridae</taxon>
        <taxon>Chroicocephalus</taxon>
    </lineage>
</organism>
<dbReference type="FunFam" id="3.30.160.60:FF:002090">
    <property type="entry name" value="Zinc finger protein 473"/>
    <property type="match status" value="1"/>
</dbReference>
<dbReference type="AlphaFoldDB" id="A0A7K5P405"/>
<dbReference type="GO" id="GO:0000978">
    <property type="term" value="F:RNA polymerase II cis-regulatory region sequence-specific DNA binding"/>
    <property type="evidence" value="ECO:0007669"/>
    <property type="project" value="TreeGrafter"/>
</dbReference>
<evidence type="ECO:0000313" key="9">
    <source>
        <dbReference type="EMBL" id="NWT49294.1"/>
    </source>
</evidence>
<dbReference type="GO" id="GO:0008270">
    <property type="term" value="F:zinc ion binding"/>
    <property type="evidence" value="ECO:0007669"/>
    <property type="project" value="UniProtKB-KW"/>
</dbReference>
<keyword evidence="4 7" id="KW-0863">Zinc-finger</keyword>
<protein>
    <submittedName>
        <fullName evidence="9">ZN397 protein</fullName>
    </submittedName>
</protein>
<evidence type="ECO:0000256" key="5">
    <source>
        <dbReference type="ARBA" id="ARBA00022833"/>
    </source>
</evidence>
<dbReference type="EMBL" id="VYZF01008333">
    <property type="protein sequence ID" value="NWT49294.1"/>
    <property type="molecule type" value="Genomic_DNA"/>
</dbReference>
<keyword evidence="6" id="KW-0539">Nucleus</keyword>
<evidence type="ECO:0000256" key="4">
    <source>
        <dbReference type="ARBA" id="ARBA00022771"/>
    </source>
</evidence>
<feature type="non-terminal residue" evidence="9">
    <location>
        <position position="111"/>
    </location>
</feature>
<dbReference type="GO" id="GO:0000981">
    <property type="term" value="F:DNA-binding transcription factor activity, RNA polymerase II-specific"/>
    <property type="evidence" value="ECO:0007669"/>
    <property type="project" value="TreeGrafter"/>
</dbReference>
<dbReference type="PROSITE" id="PS00028">
    <property type="entry name" value="ZINC_FINGER_C2H2_1"/>
    <property type="match status" value="2"/>
</dbReference>
<evidence type="ECO:0000256" key="2">
    <source>
        <dbReference type="ARBA" id="ARBA00022723"/>
    </source>
</evidence>
<sequence length="111" mass="11874">PPRSLLGHHGRCHDCGKALAFGSAFNKRRRGTERPHKCPECGKCFRLSSTLITHQRRHAGEKPYKCPDCGKTFSVGSAFIQHQRVHAGTGAGAAPCQCGVCGKSFPASASL</sequence>
<gene>
    <name evidence="9" type="primary">Znf397_2</name>
    <name evidence="9" type="ORF">CHRMAC_R15224</name>
</gene>
<evidence type="ECO:0000259" key="8">
    <source>
        <dbReference type="PROSITE" id="PS50157"/>
    </source>
</evidence>
<keyword evidence="5" id="KW-0862">Zinc</keyword>
<dbReference type="PROSITE" id="PS50157">
    <property type="entry name" value="ZINC_FINGER_C2H2_2"/>
    <property type="match status" value="2"/>
</dbReference>
<feature type="domain" description="C2H2-type" evidence="8">
    <location>
        <begin position="36"/>
        <end position="63"/>
    </location>
</feature>
<dbReference type="SMART" id="SM00355">
    <property type="entry name" value="ZnF_C2H2"/>
    <property type="match status" value="2"/>
</dbReference>
<accession>A0A7K5P405</accession>
<dbReference type="Pfam" id="PF00096">
    <property type="entry name" value="zf-C2H2"/>
    <property type="match status" value="2"/>
</dbReference>
<feature type="domain" description="C2H2-type" evidence="8">
    <location>
        <begin position="64"/>
        <end position="91"/>
    </location>
</feature>
<dbReference type="Gene3D" id="3.30.160.60">
    <property type="entry name" value="Classic Zinc Finger"/>
    <property type="match status" value="2"/>
</dbReference>
<dbReference type="Proteomes" id="UP000524558">
    <property type="component" value="Unassembled WGS sequence"/>
</dbReference>
<keyword evidence="3" id="KW-0677">Repeat</keyword>
<comment type="subcellular location">
    <subcellularLocation>
        <location evidence="1">Nucleus</location>
    </subcellularLocation>
</comment>
<evidence type="ECO:0000256" key="1">
    <source>
        <dbReference type="ARBA" id="ARBA00004123"/>
    </source>
</evidence>
<evidence type="ECO:0000256" key="6">
    <source>
        <dbReference type="ARBA" id="ARBA00023242"/>
    </source>
</evidence>
<evidence type="ECO:0000313" key="10">
    <source>
        <dbReference type="Proteomes" id="UP000524558"/>
    </source>
</evidence>
<dbReference type="SUPFAM" id="SSF57667">
    <property type="entry name" value="beta-beta-alpha zinc fingers"/>
    <property type="match status" value="1"/>
</dbReference>
<dbReference type="GO" id="GO:0005634">
    <property type="term" value="C:nucleus"/>
    <property type="evidence" value="ECO:0007669"/>
    <property type="project" value="UniProtKB-SubCell"/>
</dbReference>
<keyword evidence="2" id="KW-0479">Metal-binding</keyword>
<comment type="caution">
    <text evidence="9">The sequence shown here is derived from an EMBL/GenBank/DDBJ whole genome shotgun (WGS) entry which is preliminary data.</text>
</comment>
<dbReference type="InterPro" id="IPR036236">
    <property type="entry name" value="Znf_C2H2_sf"/>
</dbReference>
<evidence type="ECO:0000256" key="7">
    <source>
        <dbReference type="PROSITE-ProRule" id="PRU00042"/>
    </source>
</evidence>
<dbReference type="PANTHER" id="PTHR23226:SF416">
    <property type="entry name" value="FI01424P"/>
    <property type="match status" value="1"/>
</dbReference>
<dbReference type="FunFam" id="3.30.160.60:FF:000478">
    <property type="entry name" value="Zinc finger protein 133"/>
    <property type="match status" value="1"/>
</dbReference>
<keyword evidence="10" id="KW-1185">Reference proteome</keyword>
<feature type="non-terminal residue" evidence="9">
    <location>
        <position position="1"/>
    </location>
</feature>
<dbReference type="PANTHER" id="PTHR23226">
    <property type="entry name" value="ZINC FINGER AND SCAN DOMAIN-CONTAINING"/>
    <property type="match status" value="1"/>
</dbReference>
<reference evidence="9 10" key="1">
    <citation type="submission" date="2019-09" db="EMBL/GenBank/DDBJ databases">
        <title>Bird 10,000 Genomes (B10K) Project - Family phase.</title>
        <authorList>
            <person name="Zhang G."/>
        </authorList>
    </citation>
    <scope>NUCLEOTIDE SEQUENCE [LARGE SCALE GENOMIC DNA]</scope>
    <source>
        <strain evidence="9">B10K-DU-021-33</strain>
        <tissue evidence="9">Mixed tissue sample</tissue>
    </source>
</reference>
<dbReference type="InterPro" id="IPR013087">
    <property type="entry name" value="Znf_C2H2_type"/>
</dbReference>
<proteinExistence type="predicted"/>
<evidence type="ECO:0000256" key="3">
    <source>
        <dbReference type="ARBA" id="ARBA00022737"/>
    </source>
</evidence>
<name>A0A7K5P405_CHRMC</name>